<reference evidence="2" key="1">
    <citation type="submission" date="2022-07" db="EMBL/GenBank/DDBJ databases">
        <title>Phylogenomic reconstructions and comparative analyses of Kickxellomycotina fungi.</title>
        <authorList>
            <person name="Reynolds N.K."/>
            <person name="Stajich J.E."/>
            <person name="Barry K."/>
            <person name="Grigoriev I.V."/>
            <person name="Crous P."/>
            <person name="Smith M.E."/>
        </authorList>
    </citation>
    <scope>NUCLEOTIDE SEQUENCE</scope>
    <source>
        <strain evidence="2">BCRC 34297</strain>
    </source>
</reference>
<keyword evidence="3" id="KW-1185">Reference proteome</keyword>
<dbReference type="Proteomes" id="UP001140011">
    <property type="component" value="Unassembled WGS sequence"/>
</dbReference>
<evidence type="ECO:0000313" key="3">
    <source>
        <dbReference type="Proteomes" id="UP001140011"/>
    </source>
</evidence>
<protein>
    <submittedName>
        <fullName evidence="2">Uncharacterized protein</fullName>
    </submittedName>
</protein>
<accession>A0A9W8GQS2</accession>
<comment type="caution">
    <text evidence="2">The sequence shown here is derived from an EMBL/GenBank/DDBJ whole genome shotgun (WGS) entry which is preliminary data.</text>
</comment>
<keyword evidence="1" id="KW-0472">Membrane</keyword>
<dbReference type="OrthoDB" id="5512214at2759"/>
<gene>
    <name evidence="2" type="ORF">GGI19_005626</name>
</gene>
<sequence>MSDDEITWESRKLGVICGFCTMFVASMFGGKMLSLKPRMNVLSSVATGAVTGYMWHGFTRQAYQKKRRQLLEEASAKGVAPDF</sequence>
<evidence type="ECO:0000256" key="1">
    <source>
        <dbReference type="SAM" id="Phobius"/>
    </source>
</evidence>
<feature type="transmembrane region" description="Helical" evidence="1">
    <location>
        <begin position="41"/>
        <end position="58"/>
    </location>
</feature>
<evidence type="ECO:0000313" key="2">
    <source>
        <dbReference type="EMBL" id="KAJ2749505.1"/>
    </source>
</evidence>
<name>A0A9W8GQS2_9FUNG</name>
<dbReference type="EMBL" id="JANBUH010000770">
    <property type="protein sequence ID" value="KAJ2749505.1"/>
    <property type="molecule type" value="Genomic_DNA"/>
</dbReference>
<dbReference type="AlphaFoldDB" id="A0A9W8GQS2"/>
<keyword evidence="1" id="KW-1133">Transmembrane helix</keyword>
<feature type="transmembrane region" description="Helical" evidence="1">
    <location>
        <begin position="12"/>
        <end position="29"/>
    </location>
</feature>
<organism evidence="2 3">
    <name type="scientific">Coemansia pectinata</name>
    <dbReference type="NCBI Taxonomy" id="1052879"/>
    <lineage>
        <taxon>Eukaryota</taxon>
        <taxon>Fungi</taxon>
        <taxon>Fungi incertae sedis</taxon>
        <taxon>Zoopagomycota</taxon>
        <taxon>Kickxellomycotina</taxon>
        <taxon>Kickxellomycetes</taxon>
        <taxon>Kickxellales</taxon>
        <taxon>Kickxellaceae</taxon>
        <taxon>Coemansia</taxon>
    </lineage>
</organism>
<proteinExistence type="predicted"/>
<keyword evidence="1" id="KW-0812">Transmembrane</keyword>